<keyword evidence="3" id="KW-0503">Monooxygenase</keyword>
<evidence type="ECO:0000259" key="1">
    <source>
        <dbReference type="Pfam" id="PF01494"/>
    </source>
</evidence>
<organism evidence="3 4">
    <name type="scientific">Treponema peruense</name>
    <dbReference type="NCBI Taxonomy" id="2787628"/>
    <lineage>
        <taxon>Bacteria</taxon>
        <taxon>Pseudomonadati</taxon>
        <taxon>Spirochaetota</taxon>
        <taxon>Spirochaetia</taxon>
        <taxon>Spirochaetales</taxon>
        <taxon>Treponemataceae</taxon>
        <taxon>Treponema</taxon>
    </lineage>
</organism>
<sequence length="542" mass="58662">MTSEISITAAPHEENDSGIILGKIKKALSLNGINAETKKIIPVLVKKSVDARRRQVKLILRYKVYIDENPADAMSSIPLWKKAGSEHTVIIVGSGPAGLFGALKLLEYGIRPVIIERGSEVYDRKRDIAAIGKNNLVDSDSNYCFGEGGAGTFSDGKLYTRSSKRGDISSILKIFVHFGADKKILTDAHPHIGTDKLPQIIKAMRTFIISMGGEFHFNTKMTGFITEKPAGTKNAIPVVKGIKTVNTTSGSQKEFTGDAVLLATGHSASDIYEILSKEIPGSLEAKTFAIGVRVEHPRELIDKIQYHGQRGQHLGAAEYRLTSQQNERGVYSFCMCPGGFVVPSATEPDGIVVNGMSAAGRNSAWSNAAIVVETRPEDIPTTFTEMAVKNKSAELAGLYFRRYIEKETAAHGDGQKAPAQKLIDFLEGKLSAELPKSSYAPGLVSSRLDEWLPKQIVSRLKSGFTEFGRKMQGFVSNDAVLIASETRTSTPVRILRDKTSFECSTAKHLYPAGEGSGYSGGIVSSAMDGKNACTEIACLITH</sequence>
<dbReference type="AlphaFoldDB" id="A0A7T3REM4"/>
<dbReference type="InterPro" id="IPR002938">
    <property type="entry name" value="FAD-bd"/>
</dbReference>
<dbReference type="InterPro" id="IPR028348">
    <property type="entry name" value="FAD-binding_protein"/>
</dbReference>
<dbReference type="SUPFAM" id="SSF51905">
    <property type="entry name" value="FAD/NAD(P)-binding domain"/>
    <property type="match status" value="1"/>
</dbReference>
<name>A0A7T3REM4_9SPIR</name>
<dbReference type="GO" id="GO:0004497">
    <property type="term" value="F:monooxygenase activity"/>
    <property type="evidence" value="ECO:0007669"/>
    <property type="project" value="UniProtKB-KW"/>
</dbReference>
<dbReference type="Gene3D" id="3.50.50.60">
    <property type="entry name" value="FAD/NAD(P)-binding domain"/>
    <property type="match status" value="2"/>
</dbReference>
<dbReference type="InterPro" id="IPR049516">
    <property type="entry name" value="FAD-depend_C"/>
</dbReference>
<keyword evidence="3" id="KW-0560">Oxidoreductase</keyword>
<evidence type="ECO:0000313" key="3">
    <source>
        <dbReference type="EMBL" id="QQA01747.1"/>
    </source>
</evidence>
<dbReference type="Proteomes" id="UP000595224">
    <property type="component" value="Chromosome"/>
</dbReference>
<keyword evidence="4" id="KW-1185">Reference proteome</keyword>
<feature type="domain" description="FAD-dependent protein C-terminal" evidence="2">
    <location>
        <begin position="288"/>
        <end position="488"/>
    </location>
</feature>
<dbReference type="Pfam" id="PF21688">
    <property type="entry name" value="FAD-depend_C"/>
    <property type="match status" value="1"/>
</dbReference>
<dbReference type="RefSeq" id="WP_177528444.1">
    <property type="nucleotide sequence ID" value="NZ_CBCSHE010000002.1"/>
</dbReference>
<protein>
    <submittedName>
        <fullName evidence="3">FAD-dependent monooxygenase</fullName>
    </submittedName>
</protein>
<accession>A0A7T3REM4</accession>
<reference evidence="3 4" key="1">
    <citation type="submission" date="2020-11" db="EMBL/GenBank/DDBJ databases">
        <title>Treponema Peruensis nv. sp., first commensal Treponema isolated from human feces.</title>
        <authorList>
            <person name="Belkhou C."/>
            <person name="Raes J."/>
        </authorList>
    </citation>
    <scope>NUCLEOTIDE SEQUENCE [LARGE SCALE GENOMIC DNA]</scope>
    <source>
        <strain evidence="3 4">RCC2812</strain>
    </source>
</reference>
<evidence type="ECO:0000259" key="2">
    <source>
        <dbReference type="Pfam" id="PF21688"/>
    </source>
</evidence>
<dbReference type="GO" id="GO:0071949">
    <property type="term" value="F:FAD binding"/>
    <property type="evidence" value="ECO:0007669"/>
    <property type="project" value="InterPro"/>
</dbReference>
<dbReference type="PANTHER" id="PTHR42842">
    <property type="entry name" value="FAD/NAD(P)-BINDING OXIDOREDUCTASE"/>
    <property type="match status" value="1"/>
</dbReference>
<dbReference type="Pfam" id="PF01494">
    <property type="entry name" value="FAD_binding_3"/>
    <property type="match status" value="1"/>
</dbReference>
<proteinExistence type="predicted"/>
<dbReference type="PIRSF" id="PIRSF038984">
    <property type="entry name" value="FAD_binding_protein"/>
    <property type="match status" value="1"/>
</dbReference>
<feature type="domain" description="FAD-binding" evidence="1">
    <location>
        <begin position="87"/>
        <end position="125"/>
    </location>
</feature>
<evidence type="ECO:0000313" key="4">
    <source>
        <dbReference type="Proteomes" id="UP000595224"/>
    </source>
</evidence>
<dbReference type="EMBL" id="CP064936">
    <property type="protein sequence ID" value="QQA01747.1"/>
    <property type="molecule type" value="Genomic_DNA"/>
</dbReference>
<dbReference type="KEGG" id="tper:IWA51_03810"/>
<dbReference type="InterPro" id="IPR036188">
    <property type="entry name" value="FAD/NAD-bd_sf"/>
</dbReference>
<gene>
    <name evidence="3" type="ORF">IWA51_03810</name>
</gene>
<dbReference type="PANTHER" id="PTHR42842:SF3">
    <property type="entry name" value="FAD_NAD(P)-BINDING OXIDOREDUCTASE FAMILY PROTEIN"/>
    <property type="match status" value="1"/>
</dbReference>